<comment type="caution">
    <text evidence="3">The sequence shown here is derived from an EMBL/GenBank/DDBJ whole genome shotgun (WGS) entry which is preliminary data.</text>
</comment>
<keyword evidence="2" id="KW-1133">Transmembrane helix</keyword>
<gene>
    <name evidence="3" type="ORF">A2008_07805</name>
</gene>
<feature type="compositionally biased region" description="Gly residues" evidence="1">
    <location>
        <begin position="287"/>
        <end position="299"/>
    </location>
</feature>
<evidence type="ECO:0000313" key="3">
    <source>
        <dbReference type="EMBL" id="OGM00755.1"/>
    </source>
</evidence>
<accession>A0A1F7WFC5</accession>
<dbReference type="EMBL" id="MGFH01000251">
    <property type="protein sequence ID" value="OGM00755.1"/>
    <property type="molecule type" value="Genomic_DNA"/>
</dbReference>
<dbReference type="AlphaFoldDB" id="A0A1F7WFC5"/>
<evidence type="ECO:0000256" key="1">
    <source>
        <dbReference type="SAM" id="MobiDB-lite"/>
    </source>
</evidence>
<organism evidence="3 4">
    <name type="scientific">Candidatus Wallbacteria bacterium GWC2_49_35</name>
    <dbReference type="NCBI Taxonomy" id="1817813"/>
    <lineage>
        <taxon>Bacteria</taxon>
        <taxon>Candidatus Walliibacteriota</taxon>
    </lineage>
</organism>
<sequence>MRIAEFKGKKAMATYLVIVLIAFVGLSLSNVTILNRGEMGQIVKSEALIKADLAARALYQKFSWRLKCLTYDNRPCKDSAYSELFEFEGVKCELLCYDSEDESESLDIWVLAKSEAANRAVFYRVKYQQSLVNSYNKITPSYSAYYNIDEFPSNKTSPKTPQKILDILKNMRENLKNKSSIVKSLENTNNINQILQKLNGPNDPTILNQIPKTTDGQQRMVNVAPPNQQNSDLLTLNALKKTDNSMLLANATTIAGNSNIIDAPPPDDAPPAASVGANQPAQNGANLGQGGQDAQGGGNNTPNKPAPYSKRVAAWAKAGLANLSFGIKRFLGAANDEDRDKANAATKDYLAVSKPNSISASIAKKYNEAINNNYSKK</sequence>
<proteinExistence type="predicted"/>
<dbReference type="STRING" id="1817813.A2008_07805"/>
<protein>
    <submittedName>
        <fullName evidence="3">Uncharacterized protein</fullName>
    </submittedName>
</protein>
<name>A0A1F7WFC5_9BACT</name>
<evidence type="ECO:0000256" key="2">
    <source>
        <dbReference type="SAM" id="Phobius"/>
    </source>
</evidence>
<feature type="region of interest" description="Disordered" evidence="1">
    <location>
        <begin position="259"/>
        <end position="307"/>
    </location>
</feature>
<dbReference type="Proteomes" id="UP000178735">
    <property type="component" value="Unassembled WGS sequence"/>
</dbReference>
<keyword evidence="2" id="KW-0472">Membrane</keyword>
<evidence type="ECO:0000313" key="4">
    <source>
        <dbReference type="Proteomes" id="UP000178735"/>
    </source>
</evidence>
<feature type="compositionally biased region" description="Low complexity" evidence="1">
    <location>
        <begin position="270"/>
        <end position="286"/>
    </location>
</feature>
<feature type="transmembrane region" description="Helical" evidence="2">
    <location>
        <begin position="12"/>
        <end position="34"/>
    </location>
</feature>
<keyword evidence="2" id="KW-0812">Transmembrane</keyword>
<reference evidence="3 4" key="1">
    <citation type="journal article" date="2016" name="Nat. Commun.">
        <title>Thousands of microbial genomes shed light on interconnected biogeochemical processes in an aquifer system.</title>
        <authorList>
            <person name="Anantharaman K."/>
            <person name="Brown C.T."/>
            <person name="Hug L.A."/>
            <person name="Sharon I."/>
            <person name="Castelle C.J."/>
            <person name="Probst A.J."/>
            <person name="Thomas B.C."/>
            <person name="Singh A."/>
            <person name="Wilkins M.J."/>
            <person name="Karaoz U."/>
            <person name="Brodie E.L."/>
            <person name="Williams K.H."/>
            <person name="Hubbard S.S."/>
            <person name="Banfield J.F."/>
        </authorList>
    </citation>
    <scope>NUCLEOTIDE SEQUENCE [LARGE SCALE GENOMIC DNA]</scope>
</reference>